<evidence type="ECO:0000256" key="2">
    <source>
        <dbReference type="ARBA" id="ARBA00022857"/>
    </source>
</evidence>
<feature type="binding site" evidence="5">
    <location>
        <position position="107"/>
    </location>
    <ligand>
        <name>substrate</name>
    </ligand>
</feature>
<evidence type="ECO:0000256" key="3">
    <source>
        <dbReference type="ARBA" id="ARBA00023002"/>
    </source>
</evidence>
<dbReference type="SUPFAM" id="SSF51430">
    <property type="entry name" value="NAD(P)-linked oxidoreductase"/>
    <property type="match status" value="1"/>
</dbReference>
<dbReference type="PIRSF" id="PIRSF000097">
    <property type="entry name" value="AKR"/>
    <property type="match status" value="1"/>
</dbReference>
<dbReference type="PROSITE" id="PS00062">
    <property type="entry name" value="ALDOKETO_REDUCTASE_2"/>
    <property type="match status" value="1"/>
</dbReference>
<dbReference type="GO" id="GO:0016616">
    <property type="term" value="F:oxidoreductase activity, acting on the CH-OH group of donors, NAD or NADP as acceptor"/>
    <property type="evidence" value="ECO:0007669"/>
    <property type="project" value="UniProtKB-ARBA"/>
</dbReference>
<comment type="similarity">
    <text evidence="1">Belongs to the aldo/keto reductase family.</text>
</comment>
<proteinExistence type="inferred from homology"/>
<evidence type="ECO:0000313" key="8">
    <source>
        <dbReference type="EMBL" id="KAJ7100769.1"/>
    </source>
</evidence>
<dbReference type="InterPro" id="IPR023210">
    <property type="entry name" value="NADP_OxRdtase_dom"/>
</dbReference>
<sequence length="294" mass="32078">MPWESHKLNDGSEIPGIAFGTWKLGQGEGPTNRIGQAVSLGFTHVDTAQLYRNETEAGNAIRASGLAREDIFLTTKYWGTNGLDIPTSIRNSLEYLGMSYVDLYLIHSPRLAVPDIPTAWKEMEQIKAEGLAKSIGVSNFTANDLAILLKSAKVKPAVDQVLLHPYVYADQRPLLEYAAQHQIVIEAYSALTPITHLRGGPLDAPLAAISKRLGATADQVLLAWTKAKGTVVITMSSKITRLEGYLEAGNLTLTEEDMKTIEVAGAQGRPLVPAHIWKRVLGEPSFKHILSNTQ</sequence>
<dbReference type="InterPro" id="IPR018170">
    <property type="entry name" value="Aldo/ket_reductase_CS"/>
</dbReference>
<evidence type="ECO:0000256" key="1">
    <source>
        <dbReference type="ARBA" id="ARBA00007905"/>
    </source>
</evidence>
<dbReference type="FunFam" id="3.20.20.100:FF:000002">
    <property type="entry name" value="2,5-diketo-D-gluconic acid reductase A"/>
    <property type="match status" value="1"/>
</dbReference>
<dbReference type="PRINTS" id="PR00069">
    <property type="entry name" value="ALDKETRDTASE"/>
</dbReference>
<feature type="active site" description="Proton donor" evidence="4">
    <location>
        <position position="51"/>
    </location>
</feature>
<dbReference type="EMBL" id="JARJCN010000005">
    <property type="protein sequence ID" value="KAJ7100769.1"/>
    <property type="molecule type" value="Genomic_DNA"/>
</dbReference>
<dbReference type="PANTHER" id="PTHR43827">
    <property type="entry name" value="2,5-DIKETO-D-GLUCONIC ACID REDUCTASE"/>
    <property type="match status" value="1"/>
</dbReference>
<dbReference type="PANTHER" id="PTHR43827:SF3">
    <property type="entry name" value="NADP-DEPENDENT OXIDOREDUCTASE DOMAIN-CONTAINING PROTEIN"/>
    <property type="match status" value="1"/>
</dbReference>
<gene>
    <name evidence="8" type="ORF">B0H15DRAFT_770343</name>
</gene>
<dbReference type="Proteomes" id="UP001222325">
    <property type="component" value="Unassembled WGS sequence"/>
</dbReference>
<accession>A0AAD6UJ20</accession>
<feature type="domain" description="NADP-dependent oxidoreductase" evidence="7">
    <location>
        <begin position="17"/>
        <end position="262"/>
    </location>
</feature>
<dbReference type="Pfam" id="PF00248">
    <property type="entry name" value="Aldo_ket_red"/>
    <property type="match status" value="1"/>
</dbReference>
<dbReference type="AlphaFoldDB" id="A0AAD6UJ20"/>
<keyword evidence="2" id="KW-0521">NADP</keyword>
<feature type="site" description="Lowers pKa of active site Tyr" evidence="6">
    <location>
        <position position="76"/>
    </location>
</feature>
<evidence type="ECO:0000256" key="5">
    <source>
        <dbReference type="PIRSR" id="PIRSR000097-2"/>
    </source>
</evidence>
<evidence type="ECO:0000256" key="6">
    <source>
        <dbReference type="PIRSR" id="PIRSR000097-3"/>
    </source>
</evidence>
<keyword evidence="9" id="KW-1185">Reference proteome</keyword>
<keyword evidence="3" id="KW-0560">Oxidoreductase</keyword>
<dbReference type="InterPro" id="IPR020471">
    <property type="entry name" value="AKR"/>
</dbReference>
<protein>
    <submittedName>
        <fullName evidence="8">Aldo/keto reductase</fullName>
    </submittedName>
</protein>
<reference evidence="8" key="1">
    <citation type="submission" date="2023-03" db="EMBL/GenBank/DDBJ databases">
        <title>Massive genome expansion in bonnet fungi (Mycena s.s.) driven by repeated elements and novel gene families across ecological guilds.</title>
        <authorList>
            <consortium name="Lawrence Berkeley National Laboratory"/>
            <person name="Harder C.B."/>
            <person name="Miyauchi S."/>
            <person name="Viragh M."/>
            <person name="Kuo A."/>
            <person name="Thoen E."/>
            <person name="Andreopoulos B."/>
            <person name="Lu D."/>
            <person name="Skrede I."/>
            <person name="Drula E."/>
            <person name="Henrissat B."/>
            <person name="Morin E."/>
            <person name="Kohler A."/>
            <person name="Barry K."/>
            <person name="LaButti K."/>
            <person name="Morin E."/>
            <person name="Salamov A."/>
            <person name="Lipzen A."/>
            <person name="Mereny Z."/>
            <person name="Hegedus B."/>
            <person name="Baldrian P."/>
            <person name="Stursova M."/>
            <person name="Weitz H."/>
            <person name="Taylor A."/>
            <person name="Grigoriev I.V."/>
            <person name="Nagy L.G."/>
            <person name="Martin F."/>
            <person name="Kauserud H."/>
        </authorList>
    </citation>
    <scope>NUCLEOTIDE SEQUENCE</scope>
    <source>
        <strain evidence="8">CBHHK173m</strain>
    </source>
</reference>
<evidence type="ECO:0000313" key="9">
    <source>
        <dbReference type="Proteomes" id="UP001222325"/>
    </source>
</evidence>
<dbReference type="GO" id="GO:0016652">
    <property type="term" value="F:oxidoreductase activity, acting on NAD(P)H as acceptor"/>
    <property type="evidence" value="ECO:0007669"/>
    <property type="project" value="InterPro"/>
</dbReference>
<evidence type="ECO:0000256" key="4">
    <source>
        <dbReference type="PIRSR" id="PIRSR000097-1"/>
    </source>
</evidence>
<dbReference type="Gene3D" id="3.20.20.100">
    <property type="entry name" value="NADP-dependent oxidoreductase domain"/>
    <property type="match status" value="1"/>
</dbReference>
<dbReference type="CDD" id="cd19120">
    <property type="entry name" value="AKR_AKR3C2-3"/>
    <property type="match status" value="1"/>
</dbReference>
<dbReference type="InterPro" id="IPR036812">
    <property type="entry name" value="NAD(P)_OxRdtase_dom_sf"/>
</dbReference>
<dbReference type="InterPro" id="IPR044494">
    <property type="entry name" value="AKR3C2/3"/>
</dbReference>
<evidence type="ECO:0000259" key="7">
    <source>
        <dbReference type="Pfam" id="PF00248"/>
    </source>
</evidence>
<comment type="caution">
    <text evidence="8">The sequence shown here is derived from an EMBL/GenBank/DDBJ whole genome shotgun (WGS) entry which is preliminary data.</text>
</comment>
<organism evidence="8 9">
    <name type="scientific">Mycena belliarum</name>
    <dbReference type="NCBI Taxonomy" id="1033014"/>
    <lineage>
        <taxon>Eukaryota</taxon>
        <taxon>Fungi</taxon>
        <taxon>Dikarya</taxon>
        <taxon>Basidiomycota</taxon>
        <taxon>Agaricomycotina</taxon>
        <taxon>Agaricomycetes</taxon>
        <taxon>Agaricomycetidae</taxon>
        <taxon>Agaricales</taxon>
        <taxon>Marasmiineae</taxon>
        <taxon>Mycenaceae</taxon>
        <taxon>Mycena</taxon>
    </lineage>
</organism>
<name>A0AAD6UJ20_9AGAR</name>